<dbReference type="RefSeq" id="WP_316966509.1">
    <property type="nucleotide sequence ID" value="NZ_JARFPK010000018.1"/>
</dbReference>
<proteinExistence type="inferred from homology"/>
<keyword evidence="1" id="KW-0479">Metal-binding</keyword>
<evidence type="ECO:0000256" key="1">
    <source>
        <dbReference type="RuleBase" id="RU362039"/>
    </source>
</evidence>
<dbReference type="SUPFAM" id="SSF56300">
    <property type="entry name" value="Metallo-dependent phosphatases"/>
    <property type="match status" value="1"/>
</dbReference>
<sequence>MKRIVAVSDTHLQAGSMVPRGVADLAKGADLLLHAGDFVTLQVYDAFCDLGPLVAVCGNSDSPEVKAILPKRRVIEVEGVKIGIVHQASHFADTTGAAFLAREMDVDALVFGHLHRPVVEQGPRLLISPGSPTEPRLSAPSAAEIEVDGVEIRGRILPLGRPICGYFKYAESLAEGSEEERREGGV</sequence>
<dbReference type="NCBIfam" id="TIGR00040">
    <property type="entry name" value="yfcE"/>
    <property type="match status" value="1"/>
</dbReference>
<evidence type="ECO:0000313" key="3">
    <source>
        <dbReference type="EMBL" id="MDF0590765.1"/>
    </source>
</evidence>
<keyword evidence="4" id="KW-1185">Reference proteome</keyword>
<dbReference type="InterPro" id="IPR041802">
    <property type="entry name" value="MPP_YfcE"/>
</dbReference>
<dbReference type="PANTHER" id="PTHR11124">
    <property type="entry name" value="VACUOLAR SORTING PROTEIN VPS29"/>
    <property type="match status" value="1"/>
</dbReference>
<dbReference type="CDD" id="cd00841">
    <property type="entry name" value="MPP_YfcE"/>
    <property type="match status" value="1"/>
</dbReference>
<organism evidence="3 4">
    <name type="scientific">Candidatus Methanocrinis natronophilus</name>
    <dbReference type="NCBI Taxonomy" id="3033396"/>
    <lineage>
        <taxon>Archaea</taxon>
        <taxon>Methanobacteriati</taxon>
        <taxon>Methanobacteriota</taxon>
        <taxon>Stenosarchaea group</taxon>
        <taxon>Methanomicrobia</taxon>
        <taxon>Methanotrichales</taxon>
        <taxon>Methanotrichaceae</taxon>
        <taxon>Methanocrinis</taxon>
    </lineage>
</organism>
<comment type="cofactor">
    <cofactor evidence="1">
        <name>a divalent metal cation</name>
        <dbReference type="ChEBI" id="CHEBI:60240"/>
    </cofactor>
</comment>
<dbReference type="InterPro" id="IPR000979">
    <property type="entry name" value="Phosphodiesterase_MJ0936/Vps29"/>
</dbReference>
<reference evidence="3 4" key="1">
    <citation type="submission" date="2023-03" db="EMBL/GenBank/DDBJ databases">
        <title>WGS of Methanotrichaceae archaeon Mx.</title>
        <authorList>
            <person name="Sorokin D.Y."/>
            <person name="Merkel A.Y."/>
        </authorList>
    </citation>
    <scope>NUCLEOTIDE SEQUENCE [LARGE SCALE GENOMIC DNA]</scope>
    <source>
        <strain evidence="3 4">Mx</strain>
    </source>
</reference>
<dbReference type="Proteomes" id="UP001220010">
    <property type="component" value="Unassembled WGS sequence"/>
</dbReference>
<gene>
    <name evidence="3" type="ORF">P0O15_06215</name>
</gene>
<comment type="similarity">
    <text evidence="1">Belongs to the metallophosphoesterase superfamily. YfcE family.</text>
</comment>
<feature type="domain" description="Calcineurin-like phosphoesterase" evidence="2">
    <location>
        <begin position="3"/>
        <end position="147"/>
    </location>
</feature>
<accession>A0ABT5X7T8</accession>
<comment type="caution">
    <text evidence="3">The sequence shown here is derived from an EMBL/GenBank/DDBJ whole genome shotgun (WGS) entry which is preliminary data.</text>
</comment>
<dbReference type="InterPro" id="IPR024654">
    <property type="entry name" value="Calcineurin-like_PHP_lpxH"/>
</dbReference>
<evidence type="ECO:0000313" key="4">
    <source>
        <dbReference type="Proteomes" id="UP001220010"/>
    </source>
</evidence>
<name>A0ABT5X7T8_9EURY</name>
<evidence type="ECO:0000259" key="2">
    <source>
        <dbReference type="Pfam" id="PF12850"/>
    </source>
</evidence>
<protein>
    <recommendedName>
        <fullName evidence="1">Phosphoesterase</fullName>
        <ecNumber evidence="1">3.1.4.-</ecNumber>
    </recommendedName>
</protein>
<dbReference type="EC" id="3.1.4.-" evidence="1"/>
<dbReference type="Pfam" id="PF12850">
    <property type="entry name" value="Metallophos_2"/>
    <property type="match status" value="1"/>
</dbReference>
<dbReference type="InterPro" id="IPR029052">
    <property type="entry name" value="Metallo-depent_PP-like"/>
</dbReference>
<dbReference type="EMBL" id="JARFPK010000018">
    <property type="protein sequence ID" value="MDF0590765.1"/>
    <property type="molecule type" value="Genomic_DNA"/>
</dbReference>
<dbReference type="Gene3D" id="3.60.21.10">
    <property type="match status" value="1"/>
</dbReference>